<evidence type="ECO:0000313" key="2">
    <source>
        <dbReference type="Proteomes" id="UP000011693"/>
    </source>
</evidence>
<feature type="non-terminal residue" evidence="1">
    <location>
        <position position="97"/>
    </location>
</feature>
<organism evidence="1 2">
    <name type="scientific">Natrialba chahannaoensis JCM 10990</name>
    <dbReference type="NCBI Taxonomy" id="1227492"/>
    <lineage>
        <taxon>Archaea</taxon>
        <taxon>Methanobacteriati</taxon>
        <taxon>Methanobacteriota</taxon>
        <taxon>Stenosarchaea group</taxon>
        <taxon>Halobacteria</taxon>
        <taxon>Halobacteriales</taxon>
        <taxon>Natrialbaceae</taxon>
        <taxon>Natrialba</taxon>
    </lineage>
</organism>
<evidence type="ECO:0000313" key="1">
    <source>
        <dbReference type="EMBL" id="ELZ05376.1"/>
    </source>
</evidence>
<keyword evidence="2" id="KW-1185">Reference proteome</keyword>
<proteinExistence type="predicted"/>
<name>M0B389_9EURY</name>
<reference evidence="1 2" key="1">
    <citation type="journal article" date="2014" name="PLoS Genet.">
        <title>Phylogenetically driven sequencing of extremely halophilic archaea reveals strategies for static and dynamic osmo-response.</title>
        <authorList>
            <person name="Becker E.A."/>
            <person name="Seitzer P.M."/>
            <person name="Tritt A."/>
            <person name="Larsen D."/>
            <person name="Krusor M."/>
            <person name="Yao A.I."/>
            <person name="Wu D."/>
            <person name="Madern D."/>
            <person name="Eisen J.A."/>
            <person name="Darling A.E."/>
            <person name="Facciotti M.T."/>
        </authorList>
    </citation>
    <scope>NUCLEOTIDE SEQUENCE [LARGE SCALE GENOMIC DNA]</scope>
    <source>
        <strain evidence="1 2">JCM 10990</strain>
    </source>
</reference>
<dbReference type="EMBL" id="AOIN01000017">
    <property type="protein sequence ID" value="ELZ05376.1"/>
    <property type="molecule type" value="Genomic_DNA"/>
</dbReference>
<sequence>MLQAAGAAGTAATLGVGGGGVGTVAAGNFSFEGTCDSAFAYAFPISCAHADPDSDTNDDVTPDETIMHQSATSEKASYDAAYITASNHLTDTVSIAA</sequence>
<dbReference type="Proteomes" id="UP000011693">
    <property type="component" value="Unassembled WGS sequence"/>
</dbReference>
<dbReference type="AlphaFoldDB" id="M0B389"/>
<protein>
    <submittedName>
        <fullName evidence="1">Uncharacterized protein</fullName>
    </submittedName>
</protein>
<accession>M0B389</accession>
<gene>
    <name evidence="1" type="ORF">C482_02461</name>
</gene>
<comment type="caution">
    <text evidence="1">The sequence shown here is derived from an EMBL/GenBank/DDBJ whole genome shotgun (WGS) entry which is preliminary data.</text>
</comment>